<dbReference type="EC" id="2.3.1.-" evidence="2"/>
<dbReference type="PROSITE" id="PS51186">
    <property type="entry name" value="GNAT"/>
    <property type="match status" value="1"/>
</dbReference>
<keyword evidence="2" id="KW-0808">Transferase</keyword>
<gene>
    <name evidence="2" type="ORF">OR613_03310</name>
</gene>
<name>A0AAJ5UFC4_9ENTR</name>
<organism evidence="2 3">
    <name type="scientific">Klebsiella electrica</name>
    <dbReference type="NCBI Taxonomy" id="1259973"/>
    <lineage>
        <taxon>Bacteria</taxon>
        <taxon>Pseudomonadati</taxon>
        <taxon>Pseudomonadota</taxon>
        <taxon>Gammaproteobacteria</taxon>
        <taxon>Enterobacterales</taxon>
        <taxon>Enterobacteriaceae</taxon>
        <taxon>Klebsiella/Raoultella group</taxon>
        <taxon>Klebsiella</taxon>
    </lineage>
</organism>
<dbReference type="CDD" id="cd04301">
    <property type="entry name" value="NAT_SF"/>
    <property type="match status" value="1"/>
</dbReference>
<reference evidence="2 3" key="1">
    <citation type="journal article" date="2023" name="Microbiol. Resour. Announc.">
        <title>Complete Genome Sequence of the First Colistin-Resistant Raoultella electrica Strain.</title>
        <authorList>
            <person name="Aldeia C."/>
            <person name="Campos-Madueno E.I."/>
            <person name="Sendi P."/>
            <person name="Endimiani A."/>
        </authorList>
    </citation>
    <scope>NUCLEOTIDE SEQUENCE [LARGE SCALE GENOMIC DNA]</scope>
    <source>
        <strain evidence="2 3">S2-IND-01-C</strain>
    </source>
</reference>
<dbReference type="Pfam" id="PF21926">
    <property type="entry name" value="FeeM"/>
    <property type="match status" value="1"/>
</dbReference>
<protein>
    <submittedName>
        <fullName evidence="2">GNAT family N-acetyltransferase</fullName>
        <ecNumber evidence="2">2.3.1.-</ecNumber>
    </submittedName>
</protein>
<dbReference type="InterPro" id="IPR054597">
    <property type="entry name" value="FeeM_cat"/>
</dbReference>
<evidence type="ECO:0000313" key="3">
    <source>
        <dbReference type="Proteomes" id="UP001210130"/>
    </source>
</evidence>
<evidence type="ECO:0000259" key="1">
    <source>
        <dbReference type="PROSITE" id="PS51186"/>
    </source>
</evidence>
<dbReference type="GO" id="GO:0016747">
    <property type="term" value="F:acyltransferase activity, transferring groups other than amino-acyl groups"/>
    <property type="evidence" value="ECO:0007669"/>
    <property type="project" value="InterPro"/>
</dbReference>
<evidence type="ECO:0000313" key="2">
    <source>
        <dbReference type="EMBL" id="WBW62003.1"/>
    </source>
</evidence>
<dbReference type="RefSeq" id="WP_131048559.1">
    <property type="nucleotide sequence ID" value="NZ_CP112887.1"/>
</dbReference>
<dbReference type="AlphaFoldDB" id="A0AAJ5UFC4"/>
<dbReference type="InterPro" id="IPR000182">
    <property type="entry name" value="GNAT_dom"/>
</dbReference>
<dbReference type="InterPro" id="IPR016181">
    <property type="entry name" value="Acyl_CoA_acyltransferase"/>
</dbReference>
<accession>A0AAJ5UFC4</accession>
<sequence>MYQDRKRQQLASQLKKLVNPEENLKIKFASTSDEFIEAMQLIHKVYVRKGLVTSDKKKPYFSLHLILPNNRLVIAIKKDRIIGTISLIEDSPIGVPMDNVHLVETTSLRQKNIKFAEIGSFAIAPEYQHHGITFLLYKAIFLYVCSHRNIESILIAVHPRVAEVYKKLFKFEQIGMIQEYSTLNNAKSIPLRLNTVDTIEAIAKNNVFGEDGHSISIEYLLNQHDETYHHCNIENRNNDLSYLPVWRESHIKKYFEECSVNIKNLPEKQREIIGWLYPTLN</sequence>
<dbReference type="SUPFAM" id="SSF55729">
    <property type="entry name" value="Acyl-CoA N-acyltransferases (Nat)"/>
    <property type="match status" value="1"/>
</dbReference>
<dbReference type="Gene3D" id="3.40.630.30">
    <property type="match status" value="1"/>
</dbReference>
<feature type="domain" description="N-acetyltransferase" evidence="1">
    <location>
        <begin position="24"/>
        <end position="190"/>
    </location>
</feature>
<proteinExistence type="predicted"/>
<dbReference type="Proteomes" id="UP001210130">
    <property type="component" value="Chromosome"/>
</dbReference>
<keyword evidence="2" id="KW-0012">Acyltransferase</keyword>
<dbReference type="EMBL" id="CP112887">
    <property type="protein sequence ID" value="WBW62003.1"/>
    <property type="molecule type" value="Genomic_DNA"/>
</dbReference>
<keyword evidence="3" id="KW-1185">Reference proteome</keyword>